<dbReference type="KEGG" id="sper:EW093_16245"/>
<dbReference type="SMART" id="SM00798">
    <property type="entry name" value="AICARFT_IMPCHas"/>
    <property type="match status" value="1"/>
</dbReference>
<dbReference type="GO" id="GO:0005829">
    <property type="term" value="C:cytosol"/>
    <property type="evidence" value="ECO:0007669"/>
    <property type="project" value="TreeGrafter"/>
</dbReference>
<keyword evidence="1" id="KW-0378">Hydrolase</keyword>
<dbReference type="SUPFAM" id="SSF53927">
    <property type="entry name" value="Cytidine deaminase-like"/>
    <property type="match status" value="1"/>
</dbReference>
<gene>
    <name evidence="1" type="ORF">EW093_16245</name>
</gene>
<reference evidence="1 2" key="1">
    <citation type="submission" date="2019-02" db="EMBL/GenBank/DDBJ databases">
        <authorList>
            <person name="Fomenkov A."/>
            <person name="Dubinina G."/>
            <person name="Grabovich M."/>
            <person name="Vincze T."/>
            <person name="Roberts R.J."/>
        </authorList>
    </citation>
    <scope>NUCLEOTIDE SEQUENCE [LARGE SCALE GENOMIC DNA]</scope>
    <source>
        <strain evidence="1 2">P</strain>
    </source>
</reference>
<proteinExistence type="predicted"/>
<dbReference type="Proteomes" id="UP000323824">
    <property type="component" value="Chromosome"/>
</dbReference>
<dbReference type="Gene3D" id="3.40.140.20">
    <property type="match status" value="2"/>
</dbReference>
<protein>
    <submittedName>
        <fullName evidence="1">IMP cyclohydrolase</fullName>
    </submittedName>
</protein>
<dbReference type="PANTHER" id="PTHR11692:SF0">
    <property type="entry name" value="BIFUNCTIONAL PURINE BIOSYNTHESIS PROTEIN ATIC"/>
    <property type="match status" value="1"/>
</dbReference>
<sequence>MKKDLKQAYKTINSDSFPKNMEVSFFNDSTDRQTMLYEKVTWSIDGEEKGLRYGENPCQPAALYKLVDGNLNFGDVETIKPGNYLGSDVELLQSGKHPGKINIADIDSALNILRYMVDKPATIIIKHNNPCGVAIAENVYDSYYKALMADRIAAFGGAIAVNRELDLETAKKMVEYYHEVIIAPSFADGVLEVFASKKNLRVVRVKNIEKLQKFAKERVLEVKAMIDGGMMVQYSYTPQAQSAADFLPAETTYKGTEYKVNRKPTEKELEDMIFGWLVEAGVTSNSVIYVKDGATVGIGTGEQDRVGVAEIAIDKAYRKLADRKSWEKYQTPFNVLEDKAKRDEILKEVENEKGGLIGSVMISDAFFPFRDGVDIGLKQGVTAIVQPGGSIRDFEAIEACNEYGATMVYTGQRSFRH</sequence>
<name>A0A5C1QJS0_9SPIO</name>
<dbReference type="GO" id="GO:0004643">
    <property type="term" value="F:phosphoribosylaminoimidazolecarboxamide formyltransferase activity"/>
    <property type="evidence" value="ECO:0007669"/>
    <property type="project" value="InterPro"/>
</dbReference>
<dbReference type="EMBL" id="CP035807">
    <property type="protein sequence ID" value="QEN06412.1"/>
    <property type="molecule type" value="Genomic_DNA"/>
</dbReference>
<dbReference type="AlphaFoldDB" id="A0A5C1QJS0"/>
<accession>A0A5C1QJS0</accession>
<dbReference type="InterPro" id="IPR016193">
    <property type="entry name" value="Cytidine_deaminase-like"/>
</dbReference>
<dbReference type="OrthoDB" id="9802065at2"/>
<organism evidence="1 2">
    <name type="scientific">Thiospirochaeta perfilievii</name>
    <dbReference type="NCBI Taxonomy" id="252967"/>
    <lineage>
        <taxon>Bacteria</taxon>
        <taxon>Pseudomonadati</taxon>
        <taxon>Spirochaetota</taxon>
        <taxon>Spirochaetia</taxon>
        <taxon>Spirochaetales</taxon>
        <taxon>Spirochaetaceae</taxon>
        <taxon>Thiospirochaeta</taxon>
    </lineage>
</organism>
<evidence type="ECO:0000313" key="1">
    <source>
        <dbReference type="EMBL" id="QEN06412.1"/>
    </source>
</evidence>
<dbReference type="PANTHER" id="PTHR11692">
    <property type="entry name" value="BIFUNCTIONAL PURINE BIOSYNTHESIS PROTEIN PURH"/>
    <property type="match status" value="1"/>
</dbReference>
<reference evidence="1 2" key="2">
    <citation type="submission" date="2019-09" db="EMBL/GenBank/DDBJ databases">
        <title>Complete Genome Sequence and Methylome Analysis of free living Spirochaetas.</title>
        <authorList>
            <person name="Leshcheva N."/>
            <person name="Mikheeva N."/>
        </authorList>
    </citation>
    <scope>NUCLEOTIDE SEQUENCE [LARGE SCALE GENOMIC DNA]</scope>
    <source>
        <strain evidence="1 2">P</strain>
    </source>
</reference>
<dbReference type="Pfam" id="PF01808">
    <property type="entry name" value="AICARFT_IMPCHas"/>
    <property type="match status" value="1"/>
</dbReference>
<dbReference type="GO" id="GO:0003937">
    <property type="term" value="F:IMP cyclohydrolase activity"/>
    <property type="evidence" value="ECO:0007669"/>
    <property type="project" value="InterPro"/>
</dbReference>
<keyword evidence="2" id="KW-1185">Reference proteome</keyword>
<dbReference type="InterPro" id="IPR024051">
    <property type="entry name" value="AICAR_Tfase_dup_dom_sf"/>
</dbReference>
<dbReference type="InterPro" id="IPR002695">
    <property type="entry name" value="PurH-like"/>
</dbReference>
<dbReference type="GO" id="GO:0006189">
    <property type="term" value="P:'de novo' IMP biosynthetic process"/>
    <property type="evidence" value="ECO:0007669"/>
    <property type="project" value="TreeGrafter"/>
</dbReference>
<evidence type="ECO:0000313" key="2">
    <source>
        <dbReference type="Proteomes" id="UP000323824"/>
    </source>
</evidence>